<sequence>MATPYRIHITPTNTGLWNIRQSEEAAQMASEALQKDLENHHVFLNNVGFHDHMPHHLLALYGTGAGVADIQKAYDLRHPLQRPVVPQHQDAVQDLITHWAHASEYLGEEEHYPDFLAYFQRAIEREGYEPVVKSHLLKGDDSANDLLLRLHAGVVHPLIQLMYGLEWEQPAIVAQALAQTCEKVRADPQLAGSVRMEDKSKIKDGIIQRAKNAMLAILEQVHVEPEELDERTAEMFHDMILVASSTAIHPPHHVKYDFFLMHHVNSSLIYLTFNSQPWLSTANKVRLLEWKIRLDLVQYAARVCPAISLISIESYVPKQPSDESVREIGMRLYDFGDDGHAIKQARATAICHELMMEYKDKSWAVLKDESIWNKIQHMVVDAVEGPGVLYVRSTGFDEAWKVNASMSSSLCIYSDSNARKSLVKTRRRDLLTLCTLYRLEVVAHQKLSDHILSSVNC</sequence>
<name>A0ACC0QLJ3_9HYPO</name>
<dbReference type="Proteomes" id="UP001065298">
    <property type="component" value="Chromosome 10"/>
</dbReference>
<gene>
    <name evidence="1" type="ORF">NCS57_01257900</name>
</gene>
<proteinExistence type="predicted"/>
<reference evidence="1" key="1">
    <citation type="submission" date="2022-06" db="EMBL/GenBank/DDBJ databases">
        <title>Fusarium solani species complex genomes reveal bases of compartmentalisation and animal pathogenesis.</title>
        <authorList>
            <person name="Tsai I.J."/>
        </authorList>
    </citation>
    <scope>NUCLEOTIDE SEQUENCE</scope>
    <source>
        <strain evidence="1">Fu6.1</strain>
    </source>
</reference>
<comment type="caution">
    <text evidence="1">The sequence shown here is derived from an EMBL/GenBank/DDBJ whole genome shotgun (WGS) entry which is preliminary data.</text>
</comment>
<protein>
    <submittedName>
        <fullName evidence="1">Uncharacterized protein</fullName>
    </submittedName>
</protein>
<organism evidence="1 2">
    <name type="scientific">Fusarium keratoplasticum</name>
    <dbReference type="NCBI Taxonomy" id="1328300"/>
    <lineage>
        <taxon>Eukaryota</taxon>
        <taxon>Fungi</taxon>
        <taxon>Dikarya</taxon>
        <taxon>Ascomycota</taxon>
        <taxon>Pezizomycotina</taxon>
        <taxon>Sordariomycetes</taxon>
        <taxon>Hypocreomycetidae</taxon>
        <taxon>Hypocreales</taxon>
        <taxon>Nectriaceae</taxon>
        <taxon>Fusarium</taxon>
        <taxon>Fusarium solani species complex</taxon>
    </lineage>
</organism>
<keyword evidence="2" id="KW-1185">Reference proteome</keyword>
<evidence type="ECO:0000313" key="1">
    <source>
        <dbReference type="EMBL" id="KAI8655102.1"/>
    </source>
</evidence>
<dbReference type="EMBL" id="CM046512">
    <property type="protein sequence ID" value="KAI8655102.1"/>
    <property type="molecule type" value="Genomic_DNA"/>
</dbReference>
<accession>A0ACC0QLJ3</accession>
<evidence type="ECO:0000313" key="2">
    <source>
        <dbReference type="Proteomes" id="UP001065298"/>
    </source>
</evidence>